<dbReference type="EMBL" id="CP001700">
    <property type="protein sequence ID" value="ACU72498.1"/>
    <property type="molecule type" value="Genomic_DNA"/>
</dbReference>
<organism evidence="2 3">
    <name type="scientific">Catenulispora acidiphila (strain DSM 44928 / JCM 14897 / NBRC 102108 / NRRL B-24433 / ID139908)</name>
    <dbReference type="NCBI Taxonomy" id="479433"/>
    <lineage>
        <taxon>Bacteria</taxon>
        <taxon>Bacillati</taxon>
        <taxon>Actinomycetota</taxon>
        <taxon>Actinomycetes</taxon>
        <taxon>Catenulisporales</taxon>
        <taxon>Catenulisporaceae</taxon>
        <taxon>Catenulispora</taxon>
    </lineage>
</organism>
<feature type="signal peptide" evidence="1">
    <location>
        <begin position="1"/>
        <end position="29"/>
    </location>
</feature>
<dbReference type="Proteomes" id="UP000000851">
    <property type="component" value="Chromosome"/>
</dbReference>
<gene>
    <name evidence="2" type="ordered locus">Caci_3593</name>
</gene>
<evidence type="ECO:0000256" key="1">
    <source>
        <dbReference type="SAM" id="SignalP"/>
    </source>
</evidence>
<dbReference type="SUPFAM" id="SSF51445">
    <property type="entry name" value="(Trans)glycosidases"/>
    <property type="match status" value="1"/>
</dbReference>
<reference evidence="2 3" key="1">
    <citation type="journal article" date="2009" name="Stand. Genomic Sci.">
        <title>Complete genome sequence of Catenulispora acidiphila type strain (ID 139908).</title>
        <authorList>
            <person name="Copeland A."/>
            <person name="Lapidus A."/>
            <person name="Glavina Del Rio T."/>
            <person name="Nolan M."/>
            <person name="Lucas S."/>
            <person name="Chen F."/>
            <person name="Tice H."/>
            <person name="Cheng J.F."/>
            <person name="Bruce D."/>
            <person name="Goodwin L."/>
            <person name="Pitluck S."/>
            <person name="Mikhailova N."/>
            <person name="Pati A."/>
            <person name="Ivanova N."/>
            <person name="Mavromatis K."/>
            <person name="Chen A."/>
            <person name="Palaniappan K."/>
            <person name="Chain P."/>
            <person name="Land M."/>
            <person name="Hauser L."/>
            <person name="Chang Y.J."/>
            <person name="Jeffries C.D."/>
            <person name="Chertkov O."/>
            <person name="Brettin T."/>
            <person name="Detter J.C."/>
            <person name="Han C."/>
            <person name="Ali Z."/>
            <person name="Tindall B.J."/>
            <person name="Goker M."/>
            <person name="Bristow J."/>
            <person name="Eisen J.A."/>
            <person name="Markowitz V."/>
            <person name="Hugenholtz P."/>
            <person name="Kyrpides N.C."/>
            <person name="Klenk H.P."/>
        </authorList>
    </citation>
    <scope>NUCLEOTIDE SEQUENCE [LARGE SCALE GENOMIC DNA]</scope>
    <source>
        <strain evidence="3">DSM 44928 / JCM 14897 / NBRC 102108 / NRRL B-24433 / ID139908</strain>
    </source>
</reference>
<protein>
    <submittedName>
        <fullName evidence="2">Uncharacterized protein</fullName>
    </submittedName>
</protein>
<evidence type="ECO:0000313" key="3">
    <source>
        <dbReference type="Proteomes" id="UP000000851"/>
    </source>
</evidence>
<dbReference type="Gene3D" id="3.20.20.80">
    <property type="entry name" value="Glycosidases"/>
    <property type="match status" value="1"/>
</dbReference>
<keyword evidence="3" id="KW-1185">Reference proteome</keyword>
<dbReference type="OrthoDB" id="7594877at2"/>
<accession>C7QAJ9</accession>
<feature type="chain" id="PRO_5002982679" evidence="1">
    <location>
        <begin position="30"/>
        <end position="723"/>
    </location>
</feature>
<dbReference type="eggNOG" id="COG3664">
    <property type="taxonomic scope" value="Bacteria"/>
</dbReference>
<keyword evidence="1" id="KW-0732">Signal</keyword>
<dbReference type="STRING" id="479433.Caci_3593"/>
<evidence type="ECO:0000313" key="2">
    <source>
        <dbReference type="EMBL" id="ACU72498.1"/>
    </source>
</evidence>
<proteinExistence type="predicted"/>
<sequence length="723" mass="73390" precursor="true">MAHITIKKWLATTATAALALLAVPSTAGAATETLSVNLAAPAGAMTGVGEGFLYGLSQDGSAPGDTYLQPLNPTLMRGGGARVAGDGWIGDGYRSGSGYQARIASVVAQAKRVTRAPYHSEYVLMLSDLWGADLTQPGNAVYPCANGDCSNWITFIDDTVAAMKSAGITVTYEPYNEPNGGGFFPPGIGTQYWQMWNSGVKEIRRLAPGARIDGPAYAGGPTTDFQTWIQTAKAAGTLPDVISYHLEGGGTEDPVAAVAQVNGYLAADGISGITQSANEYIPEGVQNSAYTAWSLDRFAQSGMATAARGEWTNCCASGDLGVILTHTGGALVPSGQYWTYRAYADLTGTRVSTTGSGNTAVTAAIDSGKKQVAALIGDSGGFVGQATVSVGGFGSVPWLTSGGATHVEVDRIPDVASLNSPQTVFSGNVTVANGSVTVPITMGDRNGAYVMFLTPPGSSAADVTTDDAVTSGTDHFGYSAGWGTASGVADLHNGTAHWSSTAGGTATYTFTGGDVTIWGVKDHDQGIAGFSVDGGPVTYADDYATTRAAQAPLWSSSGLGAGTHTVTVSVTGTKNSASSNDIIALDDATVSPNVATIDDATTSGTNHFAYNGTWGAASGFGDLSGGTVHWSNTIGSTTTLAFTGTGATVYGVKDVDQGIATYSVDGGTARSVDHYSATRTPGASLFAVSGLSSGNHTITITVTGSKNAASTNDIIALDSATAF</sequence>
<dbReference type="KEGG" id="cai:Caci_3593"/>
<name>C7QAJ9_CATAD</name>
<dbReference type="InterPro" id="IPR017853">
    <property type="entry name" value="GH"/>
</dbReference>
<dbReference type="HOGENOM" id="CLU_023231_2_0_11"/>
<dbReference type="CAZy" id="GH39">
    <property type="family name" value="Glycoside Hydrolase Family 39"/>
</dbReference>
<dbReference type="InParanoid" id="C7QAJ9"/>
<dbReference type="Gene3D" id="2.60.120.260">
    <property type="entry name" value="Galactose-binding domain-like"/>
    <property type="match status" value="2"/>
</dbReference>
<dbReference type="AlphaFoldDB" id="C7QAJ9"/>
<dbReference type="RefSeq" id="WP_015792227.1">
    <property type="nucleotide sequence ID" value="NC_013131.1"/>
</dbReference>